<organism evidence="2 3">
    <name type="scientific">Oryza meyeriana var. granulata</name>
    <dbReference type="NCBI Taxonomy" id="110450"/>
    <lineage>
        <taxon>Eukaryota</taxon>
        <taxon>Viridiplantae</taxon>
        <taxon>Streptophyta</taxon>
        <taxon>Embryophyta</taxon>
        <taxon>Tracheophyta</taxon>
        <taxon>Spermatophyta</taxon>
        <taxon>Magnoliopsida</taxon>
        <taxon>Liliopsida</taxon>
        <taxon>Poales</taxon>
        <taxon>Poaceae</taxon>
        <taxon>BOP clade</taxon>
        <taxon>Oryzoideae</taxon>
        <taxon>Oryzeae</taxon>
        <taxon>Oryzinae</taxon>
        <taxon>Oryza</taxon>
        <taxon>Oryza meyeriana</taxon>
    </lineage>
</organism>
<dbReference type="EMBL" id="SPHZ02000006">
    <property type="protein sequence ID" value="KAF0915521.1"/>
    <property type="molecule type" value="Genomic_DNA"/>
</dbReference>
<evidence type="ECO:0000313" key="2">
    <source>
        <dbReference type="EMBL" id="KAF0915521.1"/>
    </source>
</evidence>
<evidence type="ECO:0000313" key="3">
    <source>
        <dbReference type="Proteomes" id="UP000479710"/>
    </source>
</evidence>
<dbReference type="OrthoDB" id="690783at2759"/>
<reference evidence="2 3" key="1">
    <citation type="submission" date="2019-11" db="EMBL/GenBank/DDBJ databases">
        <title>Whole genome sequence of Oryza granulata.</title>
        <authorList>
            <person name="Li W."/>
        </authorList>
    </citation>
    <scope>NUCLEOTIDE SEQUENCE [LARGE SCALE GENOMIC DNA]</scope>
    <source>
        <strain evidence="3">cv. Menghai</strain>
        <tissue evidence="2">Leaf</tissue>
    </source>
</reference>
<protein>
    <submittedName>
        <fullName evidence="2">Uncharacterized protein</fullName>
    </submittedName>
</protein>
<name>A0A6G1DT02_9ORYZ</name>
<proteinExistence type="predicted"/>
<dbReference type="AlphaFoldDB" id="A0A6G1DT02"/>
<keyword evidence="3" id="KW-1185">Reference proteome</keyword>
<dbReference type="Proteomes" id="UP000479710">
    <property type="component" value="Unassembled WGS sequence"/>
</dbReference>
<sequence length="98" mass="11425">MEWEKVESLQGQAVFTGSLTTMMKRPKFMWMQNRIFLPRFYNWPESVHVDLVTRDGELAFVPKPPSFSNTSGHDEAATKEYWGTERADYSIWVDFAGN</sequence>
<comment type="caution">
    <text evidence="2">The sequence shown here is derived from an EMBL/GenBank/DDBJ whole genome shotgun (WGS) entry which is preliminary data.</text>
</comment>
<accession>A0A6G1DT02</accession>
<evidence type="ECO:0000313" key="1">
    <source>
        <dbReference type="EMBL" id="KAF0915389.1"/>
    </source>
</evidence>
<dbReference type="EMBL" id="SPHZ02000006">
    <property type="protein sequence ID" value="KAF0915389.1"/>
    <property type="molecule type" value="Genomic_DNA"/>
</dbReference>
<gene>
    <name evidence="1" type="ORF">E2562_035948</name>
    <name evidence="2" type="ORF">E2562_036676</name>
</gene>